<dbReference type="STRING" id="144197.ENSSPAP00000018925"/>
<accession>A0A3B5ADQ8</accession>
<protein>
    <recommendedName>
        <fullName evidence="1">C-type lectin domain-containing protein</fullName>
    </recommendedName>
</protein>
<dbReference type="InterPro" id="IPR016187">
    <property type="entry name" value="CTDL_fold"/>
</dbReference>
<dbReference type="Ensembl" id="ENSSPAT00000019213.1">
    <property type="protein sequence ID" value="ENSSPAP00000018925.1"/>
    <property type="gene ID" value="ENSSPAG00000014279.1"/>
</dbReference>
<dbReference type="SMART" id="SM00034">
    <property type="entry name" value="CLECT"/>
    <property type="match status" value="1"/>
</dbReference>
<evidence type="ECO:0000313" key="2">
    <source>
        <dbReference type="Ensembl" id="ENSSPAP00000018925.1"/>
    </source>
</evidence>
<sequence length="164" mass="19079">MLDGRFVVPGVGGLTFSPPNIFLAISVKQLHIYPDLTYGEYCYIFFTESERWANAAASCVRHGKCGMLASIEDSFEQDFIARNVKTFHDSYTSFWMGLFKNTKEEWLWLDRTVMDYTNWREEQFDSNYGEISTSDGTWKADHGFYERPYICKTPKGKTILFHSI</sequence>
<proteinExistence type="predicted"/>
<dbReference type="GeneTree" id="ENSGT00940000181699"/>
<dbReference type="InterPro" id="IPR016186">
    <property type="entry name" value="C-type_lectin-like/link_sf"/>
</dbReference>
<organism evidence="2">
    <name type="scientific">Stegastes partitus</name>
    <name type="common">bicolor damselfish</name>
    <dbReference type="NCBI Taxonomy" id="144197"/>
    <lineage>
        <taxon>Eukaryota</taxon>
        <taxon>Metazoa</taxon>
        <taxon>Chordata</taxon>
        <taxon>Craniata</taxon>
        <taxon>Vertebrata</taxon>
        <taxon>Euteleostomi</taxon>
        <taxon>Actinopterygii</taxon>
        <taxon>Neopterygii</taxon>
        <taxon>Teleostei</taxon>
        <taxon>Neoteleostei</taxon>
        <taxon>Acanthomorphata</taxon>
        <taxon>Ovalentaria</taxon>
        <taxon>Pomacentridae</taxon>
        <taxon>Stegastes</taxon>
    </lineage>
</organism>
<dbReference type="PROSITE" id="PS50041">
    <property type="entry name" value="C_TYPE_LECTIN_2"/>
    <property type="match status" value="1"/>
</dbReference>
<evidence type="ECO:0000259" key="1">
    <source>
        <dbReference type="PROSITE" id="PS50041"/>
    </source>
</evidence>
<dbReference type="CDD" id="cd00037">
    <property type="entry name" value="CLECT"/>
    <property type="match status" value="1"/>
</dbReference>
<dbReference type="Pfam" id="PF00059">
    <property type="entry name" value="Lectin_C"/>
    <property type="match status" value="1"/>
</dbReference>
<dbReference type="InterPro" id="IPR050111">
    <property type="entry name" value="C-type_lectin/snaclec_domain"/>
</dbReference>
<dbReference type="PANTHER" id="PTHR22803">
    <property type="entry name" value="MANNOSE, PHOSPHOLIPASE, LECTIN RECEPTOR RELATED"/>
    <property type="match status" value="1"/>
</dbReference>
<reference evidence="2" key="1">
    <citation type="submission" date="2023-09" db="UniProtKB">
        <authorList>
            <consortium name="Ensembl"/>
        </authorList>
    </citation>
    <scope>IDENTIFICATION</scope>
</reference>
<dbReference type="Gene3D" id="3.10.100.10">
    <property type="entry name" value="Mannose-Binding Protein A, subunit A"/>
    <property type="match status" value="1"/>
</dbReference>
<name>A0A3B5ADQ8_9TELE</name>
<dbReference type="SUPFAM" id="SSF56436">
    <property type="entry name" value="C-type lectin-like"/>
    <property type="match status" value="1"/>
</dbReference>
<dbReference type="AlphaFoldDB" id="A0A3B5ADQ8"/>
<feature type="domain" description="C-type lectin" evidence="1">
    <location>
        <begin position="38"/>
        <end position="152"/>
    </location>
</feature>
<dbReference type="InterPro" id="IPR001304">
    <property type="entry name" value="C-type_lectin-like"/>
</dbReference>